<dbReference type="STRING" id="1817895.AUJ95_06190"/>
<dbReference type="Gene3D" id="3.90.1150.10">
    <property type="entry name" value="Aspartate Aminotransferase, domain 1"/>
    <property type="match status" value="1"/>
</dbReference>
<evidence type="ECO:0000313" key="9">
    <source>
        <dbReference type="Proteomes" id="UP000183085"/>
    </source>
</evidence>
<dbReference type="PANTHER" id="PTHR46383:SF3">
    <property type="entry name" value="ASPARTATE AMINOTRANSFERASE-RELATED"/>
    <property type="match status" value="1"/>
</dbReference>
<evidence type="ECO:0000259" key="7">
    <source>
        <dbReference type="Pfam" id="PF00155"/>
    </source>
</evidence>
<evidence type="ECO:0000256" key="1">
    <source>
        <dbReference type="ARBA" id="ARBA00001933"/>
    </source>
</evidence>
<dbReference type="EMBL" id="MNYI01000166">
    <property type="protein sequence ID" value="OIP38883.1"/>
    <property type="molecule type" value="Genomic_DNA"/>
</dbReference>
<dbReference type="SUPFAM" id="SSF53383">
    <property type="entry name" value="PLP-dependent transferases"/>
    <property type="match status" value="1"/>
</dbReference>
<evidence type="ECO:0000256" key="5">
    <source>
        <dbReference type="ARBA" id="ARBA00022898"/>
    </source>
</evidence>
<dbReference type="GO" id="GO:0006520">
    <property type="term" value="P:amino acid metabolic process"/>
    <property type="evidence" value="ECO:0007669"/>
    <property type="project" value="InterPro"/>
</dbReference>
<comment type="caution">
    <text evidence="8">The sequence shown here is derived from an EMBL/GenBank/DDBJ whole genome shotgun (WGS) entry which is preliminary data.</text>
</comment>
<comment type="cofactor">
    <cofactor evidence="1 6">
        <name>pyridoxal 5'-phosphate</name>
        <dbReference type="ChEBI" id="CHEBI:597326"/>
    </cofactor>
</comment>
<reference evidence="8 9" key="1">
    <citation type="journal article" date="2016" name="Environ. Microbiol.">
        <title>Genomic resolution of a cold subsurface aquifer community provides metabolic insights for novel microbes adapted to high CO concentrations.</title>
        <authorList>
            <person name="Probst A.J."/>
            <person name="Castelle C.J."/>
            <person name="Singh A."/>
            <person name="Brown C.T."/>
            <person name="Anantharaman K."/>
            <person name="Sharon I."/>
            <person name="Hug L.A."/>
            <person name="Burstein D."/>
            <person name="Emerson J.B."/>
            <person name="Thomas B.C."/>
            <person name="Banfield J.F."/>
        </authorList>
    </citation>
    <scope>NUCLEOTIDE SEQUENCE [LARGE SCALE GENOMIC DNA]</scope>
    <source>
        <strain evidence="8">CG2_30_40_21</strain>
    </source>
</reference>
<dbReference type="Proteomes" id="UP000183085">
    <property type="component" value="Unassembled WGS sequence"/>
</dbReference>
<dbReference type="Pfam" id="PF00155">
    <property type="entry name" value="Aminotran_1_2"/>
    <property type="match status" value="1"/>
</dbReference>
<organism evidence="8 9">
    <name type="scientific">Candidatus Desantisbacteria bacterium CG2_30_40_21</name>
    <dbReference type="NCBI Taxonomy" id="1817895"/>
    <lineage>
        <taxon>Bacteria</taxon>
        <taxon>Candidatus Desantisiibacteriota</taxon>
    </lineage>
</organism>
<gene>
    <name evidence="8" type="ORF">AUJ95_06190</name>
</gene>
<dbReference type="CDD" id="cd00609">
    <property type="entry name" value="AAT_like"/>
    <property type="match status" value="1"/>
</dbReference>
<dbReference type="PANTHER" id="PTHR46383">
    <property type="entry name" value="ASPARTATE AMINOTRANSFERASE"/>
    <property type="match status" value="1"/>
</dbReference>
<evidence type="ECO:0000256" key="3">
    <source>
        <dbReference type="ARBA" id="ARBA00022576"/>
    </source>
</evidence>
<dbReference type="InterPro" id="IPR015421">
    <property type="entry name" value="PyrdxlP-dep_Trfase_major"/>
</dbReference>
<feature type="domain" description="Aminotransferase class I/classII large" evidence="7">
    <location>
        <begin position="29"/>
        <end position="377"/>
    </location>
</feature>
<dbReference type="GO" id="GO:0030170">
    <property type="term" value="F:pyridoxal phosphate binding"/>
    <property type="evidence" value="ECO:0007669"/>
    <property type="project" value="InterPro"/>
</dbReference>
<dbReference type="GO" id="GO:0008483">
    <property type="term" value="F:transaminase activity"/>
    <property type="evidence" value="ECO:0007669"/>
    <property type="project" value="UniProtKB-KW"/>
</dbReference>
<comment type="similarity">
    <text evidence="2 6">Belongs to the class-I pyridoxal-phosphate-dependent aminotransferase family.</text>
</comment>
<name>A0A1J5DTU5_9BACT</name>
<dbReference type="InterPro" id="IPR004838">
    <property type="entry name" value="NHTrfase_class1_PyrdxlP-BS"/>
</dbReference>
<dbReference type="FunFam" id="3.40.640.10:FF:000033">
    <property type="entry name" value="Aspartate aminotransferase"/>
    <property type="match status" value="1"/>
</dbReference>
<dbReference type="InterPro" id="IPR015422">
    <property type="entry name" value="PyrdxlP-dep_Trfase_small"/>
</dbReference>
<keyword evidence="4 6" id="KW-0808">Transferase</keyword>
<dbReference type="InterPro" id="IPR050596">
    <property type="entry name" value="AspAT/PAT-like"/>
</dbReference>
<keyword evidence="5" id="KW-0663">Pyridoxal phosphate</keyword>
<proteinExistence type="inferred from homology"/>
<evidence type="ECO:0000256" key="6">
    <source>
        <dbReference type="RuleBase" id="RU000481"/>
    </source>
</evidence>
<protein>
    <recommendedName>
        <fullName evidence="6">Aminotransferase</fullName>
        <ecNumber evidence="6">2.6.1.-</ecNumber>
    </recommendedName>
</protein>
<evidence type="ECO:0000313" key="8">
    <source>
        <dbReference type="EMBL" id="OIP38883.1"/>
    </source>
</evidence>
<evidence type="ECO:0000256" key="2">
    <source>
        <dbReference type="ARBA" id="ARBA00007441"/>
    </source>
</evidence>
<dbReference type="EC" id="2.6.1.-" evidence="6"/>
<accession>A0A1J5DTU5</accession>
<keyword evidence="3 6" id="KW-0032">Aminotransferase</keyword>
<dbReference type="PROSITE" id="PS00105">
    <property type="entry name" value="AA_TRANSFER_CLASS_1"/>
    <property type="match status" value="1"/>
</dbReference>
<evidence type="ECO:0000256" key="4">
    <source>
        <dbReference type="ARBA" id="ARBA00022679"/>
    </source>
</evidence>
<dbReference type="Gene3D" id="3.40.640.10">
    <property type="entry name" value="Type I PLP-dependent aspartate aminotransferase-like (Major domain)"/>
    <property type="match status" value="1"/>
</dbReference>
<dbReference type="InterPro" id="IPR004839">
    <property type="entry name" value="Aminotransferase_I/II_large"/>
</dbReference>
<dbReference type="InterPro" id="IPR015424">
    <property type="entry name" value="PyrdxlP-dep_Trfase"/>
</dbReference>
<sequence>MKDFISHKVNTIPPSGIRQFFDLIATMEGVVSLGVGEPDFVTPWHIREAAVYAIERGYTSYTSNAGSPQLREAISKRLYYDYNLTYSQEDEILVTVGVSEALDLILRAIINPGDEIIIPEPCYVSYKSCTILAGGVPVIIPTMDTGFKVTPDQIETAISPKTKALLISYPSNPTGTALNRDELIGISKVIKKHNLLVISDEIYGLLTYDQPFTSIASLPGMRDRTILLDGFSKAYAMTGWRVGYAAGHKDIISAMCKIHQYSMLCASIVSQMAAVEALKNGKAQMEKMRDEYNRRRRLIVNGFNRIGLDCFMPEGAFYAFPSITSTGLSSEDFAEKLLFEEKVAVVPGNVFGDCGSGYIRCSYATSLENIEEALVRIQRFVGRGN</sequence>
<dbReference type="AlphaFoldDB" id="A0A1J5DTU5"/>